<feature type="non-terminal residue" evidence="1">
    <location>
        <position position="67"/>
    </location>
</feature>
<protein>
    <submittedName>
        <fullName evidence="1">Uncharacterized protein</fullName>
    </submittedName>
</protein>
<dbReference type="OrthoDB" id="2914378at2759"/>
<accession>A0A7R8WXQ9</accession>
<dbReference type="EMBL" id="OB745862">
    <property type="protein sequence ID" value="CAD7239884.1"/>
    <property type="molecule type" value="Genomic_DNA"/>
</dbReference>
<gene>
    <name evidence="1" type="ORF">CTOB1V02_LOCUS17699</name>
</gene>
<reference evidence="1" key="1">
    <citation type="submission" date="2020-11" db="EMBL/GenBank/DDBJ databases">
        <authorList>
            <person name="Tran Van P."/>
        </authorList>
    </citation>
    <scope>NUCLEOTIDE SEQUENCE</scope>
</reference>
<feature type="non-terminal residue" evidence="1">
    <location>
        <position position="1"/>
    </location>
</feature>
<organism evidence="1">
    <name type="scientific">Cyprideis torosa</name>
    <dbReference type="NCBI Taxonomy" id="163714"/>
    <lineage>
        <taxon>Eukaryota</taxon>
        <taxon>Metazoa</taxon>
        <taxon>Ecdysozoa</taxon>
        <taxon>Arthropoda</taxon>
        <taxon>Crustacea</taxon>
        <taxon>Oligostraca</taxon>
        <taxon>Ostracoda</taxon>
        <taxon>Podocopa</taxon>
        <taxon>Podocopida</taxon>
        <taxon>Cytherocopina</taxon>
        <taxon>Cytheroidea</taxon>
        <taxon>Cytherideidae</taxon>
        <taxon>Cyprideis</taxon>
    </lineage>
</organism>
<proteinExistence type="predicted"/>
<sequence>GEAADLKHLLETQTGRNNLLEKKQRKFDHELQVAQDEIKSERRERERIQRERDTLNTEKFKLEQDYQ</sequence>
<dbReference type="AlphaFoldDB" id="A0A7R8WXQ9"/>
<name>A0A7R8WXQ9_9CRUS</name>
<evidence type="ECO:0000313" key="1">
    <source>
        <dbReference type="EMBL" id="CAD7239884.1"/>
    </source>
</evidence>